<dbReference type="OrthoDB" id="3543857at2759"/>
<evidence type="ECO:0000313" key="4">
    <source>
        <dbReference type="EMBL" id="KAF4509228.1"/>
    </source>
</evidence>
<keyword evidence="5" id="KW-1185">Reference proteome</keyword>
<reference evidence="4 5" key="1">
    <citation type="journal article" date="2020" name="Genome Biol. Evol.">
        <title>A new high-quality draft genome assembly of the Chinese cordyceps Ophiocordyceps sinensis.</title>
        <authorList>
            <person name="Shu R."/>
            <person name="Zhang J."/>
            <person name="Meng Q."/>
            <person name="Zhang H."/>
            <person name="Zhou G."/>
            <person name="Li M."/>
            <person name="Wu P."/>
            <person name="Zhao Y."/>
            <person name="Chen C."/>
            <person name="Qin Q."/>
        </authorList>
    </citation>
    <scope>NUCLEOTIDE SEQUENCE [LARGE SCALE GENOMIC DNA]</scope>
    <source>
        <strain evidence="4 5">IOZ07</strain>
    </source>
</reference>
<feature type="compositionally biased region" description="Basic residues" evidence="2">
    <location>
        <begin position="254"/>
        <end position="268"/>
    </location>
</feature>
<proteinExistence type="predicted"/>
<evidence type="ECO:0000256" key="2">
    <source>
        <dbReference type="SAM" id="MobiDB-lite"/>
    </source>
</evidence>
<dbReference type="EMBL" id="JAAVMX010000005">
    <property type="protein sequence ID" value="KAF4509228.1"/>
    <property type="molecule type" value="Genomic_DNA"/>
</dbReference>
<dbReference type="InterPro" id="IPR023780">
    <property type="entry name" value="Chromo_domain"/>
</dbReference>
<feature type="compositionally biased region" description="Polar residues" evidence="2">
    <location>
        <begin position="220"/>
        <end position="241"/>
    </location>
</feature>
<dbReference type="Pfam" id="PF00385">
    <property type="entry name" value="Chromo"/>
    <property type="match status" value="1"/>
</dbReference>
<feature type="region of interest" description="Disordered" evidence="2">
    <location>
        <begin position="174"/>
        <end position="282"/>
    </location>
</feature>
<evidence type="ECO:0000313" key="5">
    <source>
        <dbReference type="Proteomes" id="UP000557566"/>
    </source>
</evidence>
<protein>
    <recommendedName>
        <fullName evidence="3">Chromo domain-containing protein</fullName>
    </recommendedName>
</protein>
<dbReference type="SUPFAM" id="SSF54160">
    <property type="entry name" value="Chromo domain-like"/>
    <property type="match status" value="1"/>
</dbReference>
<dbReference type="Proteomes" id="UP000557566">
    <property type="component" value="Unassembled WGS sequence"/>
</dbReference>
<feature type="region of interest" description="Disordered" evidence="2">
    <location>
        <begin position="113"/>
        <end position="154"/>
    </location>
</feature>
<comment type="subunit">
    <text evidence="1">Component of the NuA4 histone acetyltransferase complex.</text>
</comment>
<dbReference type="InterPro" id="IPR016197">
    <property type="entry name" value="Chromo-like_dom_sf"/>
</dbReference>
<dbReference type="CDD" id="cd00024">
    <property type="entry name" value="CD_CSD"/>
    <property type="match status" value="1"/>
</dbReference>
<gene>
    <name evidence="4" type="ORF">G6O67_005509</name>
</gene>
<organism evidence="4 5">
    <name type="scientific">Ophiocordyceps sinensis</name>
    <dbReference type="NCBI Taxonomy" id="72228"/>
    <lineage>
        <taxon>Eukaryota</taxon>
        <taxon>Fungi</taxon>
        <taxon>Dikarya</taxon>
        <taxon>Ascomycota</taxon>
        <taxon>Pezizomycotina</taxon>
        <taxon>Sordariomycetes</taxon>
        <taxon>Hypocreomycetidae</taxon>
        <taxon>Hypocreales</taxon>
        <taxon>Ophiocordycipitaceae</taxon>
        <taxon>Ophiocordyceps</taxon>
    </lineage>
</organism>
<feature type="domain" description="Chromo" evidence="3">
    <location>
        <begin position="292"/>
        <end position="347"/>
    </location>
</feature>
<accession>A0A8H4PRR9</accession>
<sequence>MDVFQLRPRKNKPTSRIEIALRSKPRDYVPGSGPPLQRRMTYVIGWRDLPAARDLVPAMKILDYVSPRALEEWEFNMETELDEDRKMLAHEMHTGGDKKGRPPAHTGIESAAVAELDSGTPTRMKMGAMSLSTPRKTRPEDFDGLSDDDSGSPSMQIAREARWYLSDEVDLVDDSKQSGLEPEWGSRGLGAIGGNGTSQEAHDLASAPTSRPAPRPFGLSGTQTEGFTPFNGVSRQQPTSKATKRSLEPTHTTHSSKKTPIKRPKPRKKSDMSAKWTPAARPVLDNDGEPAWVVKRLEDMAVYDVEGRGLVRYFQVRWEGDWPPDQNPTWEPEENIPSNIVRNFLKRGKKRKRASTGRASTGRTPRAIKTSLGAGIHYKSVSEAFAGEVADDTLEPNRGENTADNDDARDARVTAGFIQDSDNESELFVI</sequence>
<name>A0A8H4PRR9_9HYPO</name>
<evidence type="ECO:0000256" key="1">
    <source>
        <dbReference type="ARBA" id="ARBA00011353"/>
    </source>
</evidence>
<feature type="compositionally biased region" description="Gly residues" evidence="2">
    <location>
        <begin position="187"/>
        <end position="196"/>
    </location>
</feature>
<dbReference type="AlphaFoldDB" id="A0A8H4PRR9"/>
<comment type="caution">
    <text evidence="4">The sequence shown here is derived from an EMBL/GenBank/DDBJ whole genome shotgun (WGS) entry which is preliminary data.</text>
</comment>
<dbReference type="Gene3D" id="2.40.50.40">
    <property type="match status" value="1"/>
</dbReference>
<feature type="region of interest" description="Disordered" evidence="2">
    <location>
        <begin position="389"/>
        <end position="410"/>
    </location>
</feature>
<evidence type="ECO:0000259" key="3">
    <source>
        <dbReference type="Pfam" id="PF00385"/>
    </source>
</evidence>